<feature type="compositionally biased region" description="Low complexity" evidence="1">
    <location>
        <begin position="117"/>
        <end position="134"/>
    </location>
</feature>
<dbReference type="EMBL" id="CP043494">
    <property type="protein sequence ID" value="WNG42670.1"/>
    <property type="molecule type" value="Genomic_DNA"/>
</dbReference>
<reference evidence="2 3" key="1">
    <citation type="submission" date="2019-08" db="EMBL/GenBank/DDBJ databases">
        <title>Archangium and Cystobacter genomes.</title>
        <authorList>
            <person name="Chen I.-C.K."/>
            <person name="Wielgoss S."/>
        </authorList>
    </citation>
    <scope>NUCLEOTIDE SEQUENCE [LARGE SCALE GENOMIC DNA]</scope>
    <source>
        <strain evidence="2 3">Cbm 6</strain>
    </source>
</reference>
<accession>A0ABY9WFU9</accession>
<evidence type="ECO:0000256" key="1">
    <source>
        <dbReference type="SAM" id="MobiDB-lite"/>
    </source>
</evidence>
<sequence length="181" mass="20116">MRRPAFRSSAVRSTPRISTMARISHDQAQERHAFLLDLFRNQPDISRNEAMEAYKDKFGASLNAKTFNELREQALRDVESQEEKAEETSPEPETEPVVEDAASKLKAVATAPELTNGASAQPAAKKPKAKGPGARNVFVDATQEQLQFLERVLQQLQEAGAANVKIDHATDRWMVLTVDSK</sequence>
<feature type="compositionally biased region" description="Basic and acidic residues" evidence="1">
    <location>
        <begin position="73"/>
        <end position="87"/>
    </location>
</feature>
<keyword evidence="3" id="KW-1185">Reference proteome</keyword>
<feature type="region of interest" description="Disordered" evidence="1">
    <location>
        <begin position="73"/>
        <end position="134"/>
    </location>
</feature>
<protein>
    <submittedName>
        <fullName evidence="2">Uncharacterized protein</fullName>
    </submittedName>
</protein>
<organism evidence="2 3">
    <name type="scientific">Archangium minus</name>
    <dbReference type="NCBI Taxonomy" id="83450"/>
    <lineage>
        <taxon>Bacteria</taxon>
        <taxon>Pseudomonadati</taxon>
        <taxon>Myxococcota</taxon>
        <taxon>Myxococcia</taxon>
        <taxon>Myxococcales</taxon>
        <taxon>Cystobacterineae</taxon>
        <taxon>Archangiaceae</taxon>
        <taxon>Archangium</taxon>
    </lineage>
</organism>
<evidence type="ECO:0000313" key="3">
    <source>
        <dbReference type="Proteomes" id="UP001611383"/>
    </source>
</evidence>
<proteinExistence type="predicted"/>
<dbReference type="Proteomes" id="UP001611383">
    <property type="component" value="Chromosome"/>
</dbReference>
<feature type="region of interest" description="Disordered" evidence="1">
    <location>
        <begin position="1"/>
        <end position="25"/>
    </location>
</feature>
<evidence type="ECO:0000313" key="2">
    <source>
        <dbReference type="EMBL" id="WNG42670.1"/>
    </source>
</evidence>
<feature type="compositionally biased region" description="Acidic residues" evidence="1">
    <location>
        <begin position="88"/>
        <end position="98"/>
    </location>
</feature>
<gene>
    <name evidence="2" type="ORF">F0U60_00115</name>
</gene>
<name>A0ABY9WFU9_9BACT</name>